<keyword evidence="4 8" id="KW-0812">Transmembrane</keyword>
<evidence type="ECO:0000256" key="7">
    <source>
        <dbReference type="SAM" id="MobiDB-lite"/>
    </source>
</evidence>
<dbReference type="SUPFAM" id="SSF82689">
    <property type="entry name" value="Mechanosensitive channel protein MscS (YggB), C-terminal domain"/>
    <property type="match status" value="1"/>
</dbReference>
<evidence type="ECO:0000256" key="8">
    <source>
        <dbReference type="SAM" id="Phobius"/>
    </source>
</evidence>
<organism evidence="12 13">
    <name type="scientific">Aquimarina amphilecti</name>
    <dbReference type="NCBI Taxonomy" id="1038014"/>
    <lineage>
        <taxon>Bacteria</taxon>
        <taxon>Pseudomonadati</taxon>
        <taxon>Bacteroidota</taxon>
        <taxon>Flavobacteriia</taxon>
        <taxon>Flavobacteriales</taxon>
        <taxon>Flavobacteriaceae</taxon>
        <taxon>Aquimarina</taxon>
    </lineage>
</organism>
<dbReference type="PANTHER" id="PTHR30221:SF1">
    <property type="entry name" value="SMALL-CONDUCTANCE MECHANOSENSITIVE CHANNEL"/>
    <property type="match status" value="1"/>
</dbReference>
<evidence type="ECO:0000256" key="1">
    <source>
        <dbReference type="ARBA" id="ARBA00004651"/>
    </source>
</evidence>
<dbReference type="Gene3D" id="1.10.287.1260">
    <property type="match status" value="1"/>
</dbReference>
<dbReference type="InterPro" id="IPR045275">
    <property type="entry name" value="MscS_archaea/bacteria_type"/>
</dbReference>
<evidence type="ECO:0000256" key="3">
    <source>
        <dbReference type="ARBA" id="ARBA00022475"/>
    </source>
</evidence>
<protein>
    <submittedName>
        <fullName evidence="12">Small conductance mechanosensitive channel</fullName>
    </submittedName>
</protein>
<dbReference type="Pfam" id="PF21088">
    <property type="entry name" value="MS_channel_1st"/>
    <property type="match status" value="1"/>
</dbReference>
<proteinExistence type="inferred from homology"/>
<dbReference type="Proteomes" id="UP000198521">
    <property type="component" value="Unassembled WGS sequence"/>
</dbReference>
<dbReference type="InterPro" id="IPR011066">
    <property type="entry name" value="MscS_channel_C_sf"/>
</dbReference>
<dbReference type="Pfam" id="PF21082">
    <property type="entry name" value="MS_channel_3rd"/>
    <property type="match status" value="1"/>
</dbReference>
<feature type="domain" description="Mechanosensitive ion channel MscS" evidence="9">
    <location>
        <begin position="116"/>
        <end position="180"/>
    </location>
</feature>
<comment type="subcellular location">
    <subcellularLocation>
        <location evidence="1">Cell membrane</location>
        <topology evidence="1">Multi-pass membrane protein</topology>
    </subcellularLocation>
</comment>
<dbReference type="AlphaFoldDB" id="A0A1H7UE51"/>
<dbReference type="RefSeq" id="WP_091411184.1">
    <property type="nucleotide sequence ID" value="NZ_FOAB01000007.1"/>
</dbReference>
<gene>
    <name evidence="12" type="ORF">SAMN04487910_3697</name>
</gene>
<evidence type="ECO:0000313" key="12">
    <source>
        <dbReference type="EMBL" id="SEL95283.1"/>
    </source>
</evidence>
<evidence type="ECO:0000259" key="11">
    <source>
        <dbReference type="Pfam" id="PF21088"/>
    </source>
</evidence>
<evidence type="ECO:0000256" key="2">
    <source>
        <dbReference type="ARBA" id="ARBA00008017"/>
    </source>
</evidence>
<feature type="transmembrane region" description="Helical" evidence="8">
    <location>
        <begin position="27"/>
        <end position="47"/>
    </location>
</feature>
<dbReference type="GO" id="GO:0005886">
    <property type="term" value="C:plasma membrane"/>
    <property type="evidence" value="ECO:0007669"/>
    <property type="project" value="UniProtKB-SubCell"/>
</dbReference>
<evidence type="ECO:0000256" key="4">
    <source>
        <dbReference type="ARBA" id="ARBA00022692"/>
    </source>
</evidence>
<evidence type="ECO:0000256" key="6">
    <source>
        <dbReference type="ARBA" id="ARBA00023136"/>
    </source>
</evidence>
<dbReference type="PANTHER" id="PTHR30221">
    <property type="entry name" value="SMALL-CONDUCTANCE MECHANOSENSITIVE CHANNEL"/>
    <property type="match status" value="1"/>
</dbReference>
<dbReference type="InterPro" id="IPR023408">
    <property type="entry name" value="MscS_beta-dom_sf"/>
</dbReference>
<evidence type="ECO:0000259" key="9">
    <source>
        <dbReference type="Pfam" id="PF00924"/>
    </source>
</evidence>
<reference evidence="13" key="1">
    <citation type="submission" date="2016-10" db="EMBL/GenBank/DDBJ databases">
        <authorList>
            <person name="Varghese N."/>
            <person name="Submissions S."/>
        </authorList>
    </citation>
    <scope>NUCLEOTIDE SEQUENCE [LARGE SCALE GENOMIC DNA]</scope>
    <source>
        <strain evidence="13">DSM 25232 / NCIMB 14723 / 92V</strain>
    </source>
</reference>
<dbReference type="EMBL" id="FOAB01000007">
    <property type="protein sequence ID" value="SEL95283.1"/>
    <property type="molecule type" value="Genomic_DNA"/>
</dbReference>
<evidence type="ECO:0000259" key="10">
    <source>
        <dbReference type="Pfam" id="PF21082"/>
    </source>
</evidence>
<feature type="transmembrane region" description="Helical" evidence="8">
    <location>
        <begin position="67"/>
        <end position="87"/>
    </location>
</feature>
<keyword evidence="6 8" id="KW-0472">Membrane</keyword>
<feature type="domain" description="Mechanosensitive ion channel MscS C-terminal" evidence="10">
    <location>
        <begin position="189"/>
        <end position="273"/>
    </location>
</feature>
<dbReference type="InterPro" id="IPR049278">
    <property type="entry name" value="MS_channel_C"/>
</dbReference>
<dbReference type="Gene3D" id="3.30.70.100">
    <property type="match status" value="1"/>
</dbReference>
<dbReference type="InterPro" id="IPR006685">
    <property type="entry name" value="MscS_channel_2nd"/>
</dbReference>
<evidence type="ECO:0000313" key="13">
    <source>
        <dbReference type="Proteomes" id="UP000198521"/>
    </source>
</evidence>
<feature type="region of interest" description="Disordered" evidence="7">
    <location>
        <begin position="286"/>
        <end position="307"/>
    </location>
</feature>
<feature type="domain" description="Mechanosensitive ion channel transmembrane helices 2/3" evidence="11">
    <location>
        <begin position="70"/>
        <end position="113"/>
    </location>
</feature>
<name>A0A1H7UE51_AQUAM</name>
<sequence length="307" mass="34503">MNDKFINAWNKMIKKLESWLDTLVINLPNILIAIFVFTLAIIASKYISKLALKVLNRSQLRPSMKNLISKIISILVIVIGLFLILGILNLSKALNTILAGAGVAGLAVGLALQGALANTYSGIVLSYIKNLKFGDWIETNDYEGEVVDIDLRAVTIKQVDNNLVYIPNKLVVENPIKNYSTTAQSRVILECGVGYESDLRFVEKLTKNTIVSNFEAVQHKEDVLFLWREFGDSSINYELRFWINSTSALEVAKAKSETMMLMKEAYDQNNINIPFPIRTLDFPKGFEMKDGSDNKKTTKETQSKINK</sequence>
<dbReference type="InterPro" id="IPR049142">
    <property type="entry name" value="MS_channel_1st"/>
</dbReference>
<dbReference type="InterPro" id="IPR010920">
    <property type="entry name" value="LSM_dom_sf"/>
</dbReference>
<comment type="similarity">
    <text evidence="2">Belongs to the MscS (TC 1.A.23) family.</text>
</comment>
<dbReference type="SUPFAM" id="SSF82861">
    <property type="entry name" value="Mechanosensitive channel protein MscS (YggB), transmembrane region"/>
    <property type="match status" value="1"/>
</dbReference>
<accession>A0A1H7UE51</accession>
<dbReference type="OrthoDB" id="1522493at2"/>
<dbReference type="InterPro" id="IPR011014">
    <property type="entry name" value="MscS_channel_TM-2"/>
</dbReference>
<dbReference type="STRING" id="1038014.SAMN04487910_3697"/>
<keyword evidence="13" id="KW-1185">Reference proteome</keyword>
<keyword evidence="5 8" id="KW-1133">Transmembrane helix</keyword>
<evidence type="ECO:0000256" key="5">
    <source>
        <dbReference type="ARBA" id="ARBA00022989"/>
    </source>
</evidence>
<dbReference type="GO" id="GO:0008381">
    <property type="term" value="F:mechanosensitive monoatomic ion channel activity"/>
    <property type="evidence" value="ECO:0007669"/>
    <property type="project" value="InterPro"/>
</dbReference>
<dbReference type="Pfam" id="PF00924">
    <property type="entry name" value="MS_channel_2nd"/>
    <property type="match status" value="1"/>
</dbReference>
<dbReference type="SUPFAM" id="SSF50182">
    <property type="entry name" value="Sm-like ribonucleoproteins"/>
    <property type="match status" value="1"/>
</dbReference>
<dbReference type="Gene3D" id="2.30.30.60">
    <property type="match status" value="1"/>
</dbReference>
<keyword evidence="3" id="KW-1003">Cell membrane</keyword>